<keyword evidence="6" id="KW-0227">DNA damage</keyword>
<dbReference type="Gene3D" id="1.10.10.10">
    <property type="entry name" value="Winged helix-like DNA-binding domain superfamily/Winged helix DNA-binding domain"/>
    <property type="match status" value="1"/>
</dbReference>
<reference evidence="20 21" key="1">
    <citation type="submission" date="2017-08" db="EMBL/GenBank/DDBJ databases">
        <title>Complete genome of Colwellia sp. NB097-1, a psychrophile bacterium ioslated from Bering Sea.</title>
        <authorList>
            <person name="Chen X."/>
        </authorList>
    </citation>
    <scope>NUCLEOTIDE SEQUENCE [LARGE SCALE GENOMIC DNA]</scope>
    <source>
        <strain evidence="20 21">NB097-1</strain>
    </source>
</reference>
<dbReference type="SMART" id="SM00490">
    <property type="entry name" value="HELICc"/>
    <property type="match status" value="1"/>
</dbReference>
<dbReference type="FunFam" id="1.10.150.80:FF:000002">
    <property type="entry name" value="ATP-dependent DNA helicase RecQ"/>
    <property type="match status" value="1"/>
</dbReference>
<name>A0A222G8Z2_9GAMM</name>
<keyword evidence="5" id="KW-0547">Nucleotide-binding</keyword>
<dbReference type="PROSITE" id="PS50967">
    <property type="entry name" value="HRDC"/>
    <property type="match status" value="1"/>
</dbReference>
<comment type="similarity">
    <text evidence="3">Belongs to the helicase family. RecQ subfamily.</text>
</comment>
<gene>
    <name evidence="20" type="primary">recQ</name>
    <name evidence="20" type="ORF">B5D82_08635</name>
</gene>
<evidence type="ECO:0000256" key="1">
    <source>
        <dbReference type="ARBA" id="ARBA00001946"/>
    </source>
</evidence>
<dbReference type="SUPFAM" id="SSF52540">
    <property type="entry name" value="P-loop containing nucleoside triphosphate hydrolases"/>
    <property type="match status" value="1"/>
</dbReference>
<comment type="cofactor">
    <cofactor evidence="2">
        <name>Zn(2+)</name>
        <dbReference type="ChEBI" id="CHEBI:29105"/>
    </cofactor>
</comment>
<comment type="cofactor">
    <cofactor evidence="1">
        <name>Mg(2+)</name>
        <dbReference type="ChEBI" id="CHEBI:18420"/>
    </cofactor>
</comment>
<evidence type="ECO:0000259" key="18">
    <source>
        <dbReference type="PROSITE" id="PS51192"/>
    </source>
</evidence>
<dbReference type="KEGG" id="cber:B5D82_08635"/>
<sequence length="643" mass="72836">MYHKCPFSDVSETHNNYYYIENKSPHKAFTTLKCRLISFNKDCLLQAISPTTLTESLKHHFGYQAFRPGQEEIITHALQGRDSLVLMPTGGGKSMCFQLPATLMPGVTIVVSPLIALMKDQVDGLVRQGISAAYVNSSLDTETINDIFRRLGQGEIKLLYVAPERLKNYYFIQGLAQLTISLFAIDEAHCISQWGHDFRPAYTQLHQLKQNFPHVPVMALTATADVTTRRDILQQLALHDPYIHLDSFDRPNIRFTLAEKYQGEQQVIGYIKKRKDECGIIYCNSRWQVEKLAKRLAETGINCSAYHAGLESEIRNIIQDKFAKDDVQIVVATVAFGLGINKSNVRFVIHYEPPRTLESYYQEIGRAGRDGLPAEALFLYDEKDAERISKRIGEGENEQRVNVELQRFQAMRGFIDAQTCRRRVVLNYFAEFTEKSCGNCDICLDPPSQFDATEAAQKVLSCVYRIEGNGDVEHVVAVLRAELNDKIIQLGHDKVSTFGIGRDKTPGYWFSIVRQLIHLGYLQQDIAAQSNLCLTQAAGAVLKGQEPLMLAAPRLQKASYWQRNKREKVYDRVLFSKLRSLRKEIASLEDIAPFIVFNDATLAELARVKPLTSRQMLNVSGIGDTKLARYGEPFLSLIKQHQS</sequence>
<evidence type="ECO:0000313" key="21">
    <source>
        <dbReference type="Proteomes" id="UP000202259"/>
    </source>
</evidence>
<keyword evidence="4" id="KW-0479">Metal-binding</keyword>
<accession>A0A222G8Z2</accession>
<dbReference type="GO" id="GO:0003677">
    <property type="term" value="F:DNA binding"/>
    <property type="evidence" value="ECO:0007669"/>
    <property type="project" value="UniProtKB-KW"/>
</dbReference>
<dbReference type="GO" id="GO:0006260">
    <property type="term" value="P:DNA replication"/>
    <property type="evidence" value="ECO:0007669"/>
    <property type="project" value="InterPro"/>
</dbReference>
<evidence type="ECO:0000256" key="2">
    <source>
        <dbReference type="ARBA" id="ARBA00001947"/>
    </source>
</evidence>
<keyword evidence="9" id="KW-0862">Zinc</keyword>
<evidence type="ECO:0000256" key="13">
    <source>
        <dbReference type="ARBA" id="ARBA00023204"/>
    </source>
</evidence>
<evidence type="ECO:0000256" key="3">
    <source>
        <dbReference type="ARBA" id="ARBA00005446"/>
    </source>
</evidence>
<dbReference type="PANTHER" id="PTHR13710">
    <property type="entry name" value="DNA HELICASE RECQ FAMILY MEMBER"/>
    <property type="match status" value="1"/>
</dbReference>
<evidence type="ECO:0000256" key="16">
    <source>
        <dbReference type="NCBIfam" id="TIGR01389"/>
    </source>
</evidence>
<dbReference type="InterPro" id="IPR001650">
    <property type="entry name" value="Helicase_C-like"/>
</dbReference>
<keyword evidence="11" id="KW-0238">DNA-binding</keyword>
<dbReference type="InterPro" id="IPR036390">
    <property type="entry name" value="WH_DNA-bd_sf"/>
</dbReference>
<dbReference type="InterPro" id="IPR027417">
    <property type="entry name" value="P-loop_NTPase"/>
</dbReference>
<dbReference type="SUPFAM" id="SSF46785">
    <property type="entry name" value="Winged helix' DNA-binding domain"/>
    <property type="match status" value="1"/>
</dbReference>
<feature type="domain" description="Helicase C-terminal" evidence="19">
    <location>
        <begin position="263"/>
        <end position="411"/>
    </location>
</feature>
<evidence type="ECO:0000256" key="4">
    <source>
        <dbReference type="ARBA" id="ARBA00022723"/>
    </source>
</evidence>
<dbReference type="Pfam" id="PF09382">
    <property type="entry name" value="RQC"/>
    <property type="match status" value="1"/>
</dbReference>
<dbReference type="OrthoDB" id="9760034at2"/>
<dbReference type="InterPro" id="IPR011545">
    <property type="entry name" value="DEAD/DEAH_box_helicase_dom"/>
</dbReference>
<organism evidence="20 21">
    <name type="scientific">Cognaticolwellia beringensis</name>
    <dbReference type="NCBI Taxonomy" id="1967665"/>
    <lineage>
        <taxon>Bacteria</taxon>
        <taxon>Pseudomonadati</taxon>
        <taxon>Pseudomonadota</taxon>
        <taxon>Gammaproteobacteria</taxon>
        <taxon>Alteromonadales</taxon>
        <taxon>Colwelliaceae</taxon>
        <taxon>Cognaticolwellia</taxon>
    </lineage>
</organism>
<dbReference type="CDD" id="cd18794">
    <property type="entry name" value="SF2_C_RecQ"/>
    <property type="match status" value="1"/>
</dbReference>
<dbReference type="GO" id="GO:0009378">
    <property type="term" value="F:four-way junction helicase activity"/>
    <property type="evidence" value="ECO:0007669"/>
    <property type="project" value="TreeGrafter"/>
</dbReference>
<evidence type="ECO:0000256" key="9">
    <source>
        <dbReference type="ARBA" id="ARBA00022833"/>
    </source>
</evidence>
<dbReference type="CDD" id="cd17920">
    <property type="entry name" value="DEXHc_RecQ"/>
    <property type="match status" value="1"/>
</dbReference>
<dbReference type="Gene3D" id="3.40.50.300">
    <property type="entry name" value="P-loop containing nucleotide triphosphate hydrolases"/>
    <property type="match status" value="2"/>
</dbReference>
<dbReference type="InterPro" id="IPR010997">
    <property type="entry name" value="HRDC-like_sf"/>
</dbReference>
<keyword evidence="10" id="KW-0067">ATP-binding</keyword>
<evidence type="ECO:0000256" key="11">
    <source>
        <dbReference type="ARBA" id="ARBA00023125"/>
    </source>
</evidence>
<evidence type="ECO:0000259" key="17">
    <source>
        <dbReference type="PROSITE" id="PS50967"/>
    </source>
</evidence>
<keyword evidence="8 20" id="KW-0347">Helicase</keyword>
<evidence type="ECO:0000259" key="19">
    <source>
        <dbReference type="PROSITE" id="PS51194"/>
    </source>
</evidence>
<evidence type="ECO:0000256" key="6">
    <source>
        <dbReference type="ARBA" id="ARBA00022763"/>
    </source>
</evidence>
<feature type="domain" description="Helicase ATP-binding" evidence="18">
    <location>
        <begin position="74"/>
        <end position="242"/>
    </location>
</feature>
<evidence type="ECO:0000256" key="12">
    <source>
        <dbReference type="ARBA" id="ARBA00023172"/>
    </source>
</evidence>
<dbReference type="GO" id="GO:0005524">
    <property type="term" value="F:ATP binding"/>
    <property type="evidence" value="ECO:0007669"/>
    <property type="project" value="UniProtKB-KW"/>
</dbReference>
<evidence type="ECO:0000256" key="7">
    <source>
        <dbReference type="ARBA" id="ARBA00022801"/>
    </source>
</evidence>
<dbReference type="NCBIfam" id="TIGR00614">
    <property type="entry name" value="recQ_fam"/>
    <property type="match status" value="1"/>
</dbReference>
<evidence type="ECO:0000256" key="15">
    <source>
        <dbReference type="ARBA" id="ARBA00034617"/>
    </source>
</evidence>
<dbReference type="InterPro" id="IPR006293">
    <property type="entry name" value="DNA_helicase_ATP-dep_RecQ_bac"/>
</dbReference>
<dbReference type="SMART" id="SM00341">
    <property type="entry name" value="HRDC"/>
    <property type="match status" value="1"/>
</dbReference>
<dbReference type="GO" id="GO:0005737">
    <property type="term" value="C:cytoplasm"/>
    <property type="evidence" value="ECO:0007669"/>
    <property type="project" value="TreeGrafter"/>
</dbReference>
<dbReference type="GO" id="GO:0009432">
    <property type="term" value="P:SOS response"/>
    <property type="evidence" value="ECO:0007669"/>
    <property type="project" value="UniProtKB-UniRule"/>
</dbReference>
<dbReference type="Pfam" id="PF00570">
    <property type="entry name" value="HRDC"/>
    <property type="match status" value="1"/>
</dbReference>
<keyword evidence="7" id="KW-0378">Hydrolase</keyword>
<dbReference type="InterPro" id="IPR044876">
    <property type="entry name" value="HRDC_dom_sf"/>
</dbReference>
<dbReference type="AlphaFoldDB" id="A0A222G8Z2"/>
<dbReference type="InterPro" id="IPR002121">
    <property type="entry name" value="HRDC_dom"/>
</dbReference>
<dbReference type="FunFam" id="3.40.50.300:FF:000296">
    <property type="entry name" value="ATP-dependent DNA helicase RecQ"/>
    <property type="match status" value="1"/>
</dbReference>
<dbReference type="PROSITE" id="PS51192">
    <property type="entry name" value="HELICASE_ATP_BIND_1"/>
    <property type="match status" value="1"/>
</dbReference>
<dbReference type="EMBL" id="CP020465">
    <property type="protein sequence ID" value="ASP47814.1"/>
    <property type="molecule type" value="Genomic_DNA"/>
</dbReference>
<evidence type="ECO:0000256" key="8">
    <source>
        <dbReference type="ARBA" id="ARBA00022806"/>
    </source>
</evidence>
<dbReference type="Gene3D" id="1.10.150.80">
    <property type="entry name" value="HRDC domain"/>
    <property type="match status" value="1"/>
</dbReference>
<keyword evidence="13" id="KW-0234">DNA repair</keyword>
<keyword evidence="12" id="KW-0233">DNA recombination</keyword>
<dbReference type="SMART" id="SM00956">
    <property type="entry name" value="RQC"/>
    <property type="match status" value="1"/>
</dbReference>
<dbReference type="Proteomes" id="UP000202259">
    <property type="component" value="Chromosome"/>
</dbReference>
<dbReference type="NCBIfam" id="TIGR01389">
    <property type="entry name" value="recQ"/>
    <property type="match status" value="1"/>
</dbReference>
<evidence type="ECO:0000256" key="10">
    <source>
        <dbReference type="ARBA" id="ARBA00022840"/>
    </source>
</evidence>
<protein>
    <recommendedName>
        <fullName evidence="16">DNA helicase RecQ</fullName>
        <ecNumber evidence="16">5.6.2.4</ecNumber>
    </recommendedName>
</protein>
<dbReference type="GO" id="GO:0016787">
    <property type="term" value="F:hydrolase activity"/>
    <property type="evidence" value="ECO:0007669"/>
    <property type="project" value="UniProtKB-KW"/>
</dbReference>
<dbReference type="InterPro" id="IPR032284">
    <property type="entry name" value="RecQ_Zn-bd"/>
</dbReference>
<proteinExistence type="inferred from homology"/>
<dbReference type="GO" id="GO:0043590">
    <property type="term" value="C:bacterial nucleoid"/>
    <property type="evidence" value="ECO:0007669"/>
    <property type="project" value="TreeGrafter"/>
</dbReference>
<dbReference type="SMART" id="SM00487">
    <property type="entry name" value="DEXDc"/>
    <property type="match status" value="1"/>
</dbReference>
<dbReference type="InterPro" id="IPR014001">
    <property type="entry name" value="Helicase_ATP-bd"/>
</dbReference>
<dbReference type="InterPro" id="IPR018982">
    <property type="entry name" value="RQC_domain"/>
</dbReference>
<dbReference type="Pfam" id="PF00270">
    <property type="entry name" value="DEAD"/>
    <property type="match status" value="1"/>
</dbReference>
<dbReference type="PROSITE" id="PS51194">
    <property type="entry name" value="HELICASE_CTER"/>
    <property type="match status" value="1"/>
</dbReference>
<dbReference type="GO" id="GO:0046872">
    <property type="term" value="F:metal ion binding"/>
    <property type="evidence" value="ECO:0007669"/>
    <property type="project" value="UniProtKB-KW"/>
</dbReference>
<dbReference type="Pfam" id="PF00271">
    <property type="entry name" value="Helicase_C"/>
    <property type="match status" value="1"/>
</dbReference>
<dbReference type="GO" id="GO:0030894">
    <property type="term" value="C:replisome"/>
    <property type="evidence" value="ECO:0007669"/>
    <property type="project" value="TreeGrafter"/>
</dbReference>
<dbReference type="EC" id="5.6.2.4" evidence="16"/>
<keyword evidence="21" id="KW-1185">Reference proteome</keyword>
<dbReference type="InterPro" id="IPR004589">
    <property type="entry name" value="DNA_helicase_ATP-dep_RecQ"/>
</dbReference>
<dbReference type="InterPro" id="IPR036388">
    <property type="entry name" value="WH-like_DNA-bd_sf"/>
</dbReference>
<comment type="catalytic activity">
    <reaction evidence="15">
        <text>Couples ATP hydrolysis with the unwinding of duplex DNA by translocating in the 3'-5' direction.</text>
        <dbReference type="EC" id="5.6.2.4"/>
    </reaction>
</comment>
<feature type="domain" description="HRDC" evidence="17">
    <location>
        <begin position="568"/>
        <end position="643"/>
    </location>
</feature>
<dbReference type="Pfam" id="PF16124">
    <property type="entry name" value="RecQ_Zn_bind"/>
    <property type="match status" value="1"/>
</dbReference>
<dbReference type="GO" id="GO:0043138">
    <property type="term" value="F:3'-5' DNA helicase activity"/>
    <property type="evidence" value="ECO:0007669"/>
    <property type="project" value="UniProtKB-EC"/>
</dbReference>
<evidence type="ECO:0000256" key="14">
    <source>
        <dbReference type="ARBA" id="ARBA00023235"/>
    </source>
</evidence>
<evidence type="ECO:0000256" key="5">
    <source>
        <dbReference type="ARBA" id="ARBA00022741"/>
    </source>
</evidence>
<dbReference type="GO" id="GO:0006310">
    <property type="term" value="P:DNA recombination"/>
    <property type="evidence" value="ECO:0007669"/>
    <property type="project" value="UniProtKB-UniRule"/>
</dbReference>
<dbReference type="PANTHER" id="PTHR13710:SF105">
    <property type="entry name" value="ATP-DEPENDENT DNA HELICASE Q1"/>
    <property type="match status" value="1"/>
</dbReference>
<dbReference type="SUPFAM" id="SSF47819">
    <property type="entry name" value="HRDC-like"/>
    <property type="match status" value="1"/>
</dbReference>
<dbReference type="GO" id="GO:0006281">
    <property type="term" value="P:DNA repair"/>
    <property type="evidence" value="ECO:0007669"/>
    <property type="project" value="UniProtKB-KW"/>
</dbReference>
<evidence type="ECO:0000313" key="20">
    <source>
        <dbReference type="EMBL" id="ASP47814.1"/>
    </source>
</evidence>
<keyword evidence="14" id="KW-0413">Isomerase</keyword>
<dbReference type="FunFam" id="3.40.50.300:FF:000156">
    <property type="entry name" value="ATP-dependent DNA helicase recQ"/>
    <property type="match status" value="1"/>
</dbReference>